<evidence type="ECO:0000313" key="4">
    <source>
        <dbReference type="Proteomes" id="UP000019478"/>
    </source>
</evidence>
<dbReference type="EMBL" id="AMGY01000001">
    <property type="protein sequence ID" value="EXJ92442.1"/>
    <property type="molecule type" value="Genomic_DNA"/>
</dbReference>
<dbReference type="OrthoDB" id="4121208at2759"/>
<feature type="chain" id="PRO_5004935053" description="Ig-like domain-containing protein" evidence="2">
    <location>
        <begin position="20"/>
        <end position="444"/>
    </location>
</feature>
<gene>
    <name evidence="3" type="ORF">A1O3_00993</name>
</gene>
<feature type="signal peptide" evidence="2">
    <location>
        <begin position="1"/>
        <end position="19"/>
    </location>
</feature>
<dbReference type="AlphaFoldDB" id="W9YHU1"/>
<evidence type="ECO:0000256" key="1">
    <source>
        <dbReference type="SAM" id="MobiDB-lite"/>
    </source>
</evidence>
<evidence type="ECO:0008006" key="5">
    <source>
        <dbReference type="Google" id="ProtNLM"/>
    </source>
</evidence>
<reference evidence="3 4" key="1">
    <citation type="submission" date="2013-03" db="EMBL/GenBank/DDBJ databases">
        <title>The Genome Sequence of Capronia epimyces CBS 606.96.</title>
        <authorList>
            <consortium name="The Broad Institute Genomics Platform"/>
            <person name="Cuomo C."/>
            <person name="de Hoog S."/>
            <person name="Gorbushina A."/>
            <person name="Walker B."/>
            <person name="Young S.K."/>
            <person name="Zeng Q."/>
            <person name="Gargeya S."/>
            <person name="Fitzgerald M."/>
            <person name="Haas B."/>
            <person name="Abouelleil A."/>
            <person name="Allen A.W."/>
            <person name="Alvarado L."/>
            <person name="Arachchi H.M."/>
            <person name="Berlin A.M."/>
            <person name="Chapman S.B."/>
            <person name="Gainer-Dewar J."/>
            <person name="Goldberg J."/>
            <person name="Griggs A."/>
            <person name="Gujja S."/>
            <person name="Hansen M."/>
            <person name="Howarth C."/>
            <person name="Imamovic A."/>
            <person name="Ireland A."/>
            <person name="Larimer J."/>
            <person name="McCowan C."/>
            <person name="Murphy C."/>
            <person name="Pearson M."/>
            <person name="Poon T.W."/>
            <person name="Priest M."/>
            <person name="Roberts A."/>
            <person name="Saif S."/>
            <person name="Shea T."/>
            <person name="Sisk P."/>
            <person name="Sykes S."/>
            <person name="Wortman J."/>
            <person name="Nusbaum C."/>
            <person name="Birren B."/>
        </authorList>
    </citation>
    <scope>NUCLEOTIDE SEQUENCE [LARGE SCALE GENOMIC DNA]</scope>
    <source>
        <strain evidence="3 4">CBS 606.96</strain>
    </source>
</reference>
<feature type="compositionally biased region" description="Low complexity" evidence="1">
    <location>
        <begin position="237"/>
        <end position="257"/>
    </location>
</feature>
<evidence type="ECO:0000313" key="3">
    <source>
        <dbReference type="EMBL" id="EXJ92442.1"/>
    </source>
</evidence>
<organism evidence="3 4">
    <name type="scientific">Capronia epimyces CBS 606.96</name>
    <dbReference type="NCBI Taxonomy" id="1182542"/>
    <lineage>
        <taxon>Eukaryota</taxon>
        <taxon>Fungi</taxon>
        <taxon>Dikarya</taxon>
        <taxon>Ascomycota</taxon>
        <taxon>Pezizomycotina</taxon>
        <taxon>Eurotiomycetes</taxon>
        <taxon>Chaetothyriomycetidae</taxon>
        <taxon>Chaetothyriales</taxon>
        <taxon>Herpotrichiellaceae</taxon>
        <taxon>Capronia</taxon>
    </lineage>
</organism>
<dbReference type="STRING" id="1182542.W9YHU1"/>
<dbReference type="Proteomes" id="UP000019478">
    <property type="component" value="Unassembled WGS sequence"/>
</dbReference>
<dbReference type="HOGENOM" id="CLU_046726_0_0_1"/>
<comment type="caution">
    <text evidence="3">The sequence shown here is derived from an EMBL/GenBank/DDBJ whole genome shotgun (WGS) entry which is preliminary data.</text>
</comment>
<accession>W9YHU1</accession>
<proteinExistence type="predicted"/>
<protein>
    <recommendedName>
        <fullName evidence="5">Ig-like domain-containing protein</fullName>
    </recommendedName>
</protein>
<feature type="region of interest" description="Disordered" evidence="1">
    <location>
        <begin position="237"/>
        <end position="276"/>
    </location>
</feature>
<feature type="compositionally biased region" description="Polar residues" evidence="1">
    <location>
        <begin position="261"/>
        <end position="273"/>
    </location>
</feature>
<sequence>MELFSWLLALAAPIAAIDAALIKHDGKAHVHPRPRQAEPNSPVEGVGVLGTPVVALSSSLHTYASSSAPVVTISSYQFPTTVMQIPVATVCPDTPASSAAFSILPLSWSSRTSASTSTPTAAGASPSASDHLPVQVNATVLLPNGIARVFTSTRASSSSSLVVFASRPAETDTDTDADGFAGIETARIVMDSNGCQTVYSAITTTWCSTTIQPAGMLPVFVSDCDQWVTFSSDRLDGGCSSTSTSTSTTPGTVSISGRMGASSTPSTLTSDSIPDSAPPGVTGPVAFYAAHWYELVQRPIPNLVQVQECLVDFESESCMTSSERWDVVTWTSTSTGTTVASFSGAAIITSGPYTATTTVSFDSTLTTTSLVRASSIVRTRLEVKGAAASSTATAAPENTVTVAVTMPTTRTLELESIPTSTVTVTVRHTSTVEVMQTRTRSVSA</sequence>
<keyword evidence="2" id="KW-0732">Signal</keyword>
<dbReference type="GeneID" id="19165132"/>
<dbReference type="RefSeq" id="XP_007729332.1">
    <property type="nucleotide sequence ID" value="XM_007731142.1"/>
</dbReference>
<evidence type="ECO:0000256" key="2">
    <source>
        <dbReference type="SAM" id="SignalP"/>
    </source>
</evidence>
<dbReference type="eggNOG" id="ENOG502SFFI">
    <property type="taxonomic scope" value="Eukaryota"/>
</dbReference>
<name>W9YHU1_9EURO</name>
<keyword evidence="4" id="KW-1185">Reference proteome</keyword>